<dbReference type="InterPro" id="IPR047137">
    <property type="entry name" value="ORF3"/>
</dbReference>
<dbReference type="Pfam" id="PF03364">
    <property type="entry name" value="Polyketide_cyc"/>
    <property type="match status" value="1"/>
</dbReference>
<accession>A0A2Z5G6M3</accession>
<feature type="domain" description="Coenzyme Q-binding protein COQ10 START" evidence="3">
    <location>
        <begin position="54"/>
        <end position="176"/>
    </location>
</feature>
<dbReference type="Proteomes" id="UP000253606">
    <property type="component" value="Chromosome"/>
</dbReference>
<dbReference type="PANTHER" id="PTHR33824:SF7">
    <property type="entry name" value="POLYKETIDE CYCLASE_DEHYDRASE AND LIPID TRANSPORT SUPERFAMILY PROTEIN"/>
    <property type="match status" value="1"/>
</dbReference>
<evidence type="ECO:0000313" key="4">
    <source>
        <dbReference type="EMBL" id="AXC14620.1"/>
    </source>
</evidence>
<reference evidence="4 5" key="1">
    <citation type="journal article" date="2018" name="Front. Microbiol.">
        <title>Hydrolytic Capabilities as a Key to Environmental Success: Chitinolytic and Cellulolytic Acidobacteria From Acidic Sub-arctic Soils and Boreal Peatlands.</title>
        <authorList>
            <person name="Belova S.E."/>
            <person name="Ravin N.V."/>
            <person name="Pankratov T.A."/>
            <person name="Rakitin A.L."/>
            <person name="Ivanova A.A."/>
            <person name="Beletsky A.V."/>
            <person name="Mardanov A.V."/>
            <person name="Sinninghe Damste J.S."/>
            <person name="Dedysh S.N."/>
        </authorList>
    </citation>
    <scope>NUCLEOTIDE SEQUENCE [LARGE SCALE GENOMIC DNA]</scope>
    <source>
        <strain evidence="4 5">SBC82</strain>
    </source>
</reference>
<protein>
    <recommendedName>
        <fullName evidence="3">Coenzyme Q-binding protein COQ10 START domain-containing protein</fullName>
    </recommendedName>
</protein>
<dbReference type="InterPro" id="IPR023393">
    <property type="entry name" value="START-like_dom_sf"/>
</dbReference>
<comment type="similarity">
    <text evidence="1">Belongs to the ribosome association toxin RatA family.</text>
</comment>
<feature type="region of interest" description="Disordered" evidence="2">
    <location>
        <begin position="190"/>
        <end position="223"/>
    </location>
</feature>
<dbReference type="SUPFAM" id="SSF55961">
    <property type="entry name" value="Bet v1-like"/>
    <property type="match status" value="1"/>
</dbReference>
<dbReference type="PANTHER" id="PTHR33824">
    <property type="entry name" value="POLYKETIDE CYCLASE/DEHYDRASE AND LIPID TRANSPORT SUPERFAMILY PROTEIN"/>
    <property type="match status" value="1"/>
</dbReference>
<sequence>MSEVIDFKETPLRPTPTTGPLSWVTPPGTQLTGKYHGANDDDSGVVRAHSTVTIDRDADSLYTLWRNPETAPYWQERVQSVTATGPLTSHWVLKMPMNVTVEWDSAILEDIPGSKLVWRSIGGDIEQTGEVTFTAHPAGRGTIVRLVQEFKISGVTNAAAGVFGRSPRQMVIENLRHFKQLAETGEIATIQGQPHGPRGLTGSTKEALYGETNPTPPGTRSIA</sequence>
<feature type="compositionally biased region" description="Basic and acidic residues" evidence="2">
    <location>
        <begin position="1"/>
        <end position="11"/>
    </location>
</feature>
<name>A0A2Z5G6M3_9BACT</name>
<keyword evidence="5" id="KW-1185">Reference proteome</keyword>
<dbReference type="OrthoDB" id="9797595at2"/>
<evidence type="ECO:0000256" key="2">
    <source>
        <dbReference type="SAM" id="MobiDB-lite"/>
    </source>
</evidence>
<dbReference type="EMBL" id="CP030840">
    <property type="protein sequence ID" value="AXC14620.1"/>
    <property type="molecule type" value="Genomic_DNA"/>
</dbReference>
<evidence type="ECO:0000256" key="1">
    <source>
        <dbReference type="ARBA" id="ARBA00008918"/>
    </source>
</evidence>
<dbReference type="Gene3D" id="3.30.530.20">
    <property type="match status" value="1"/>
</dbReference>
<evidence type="ECO:0000313" key="5">
    <source>
        <dbReference type="Proteomes" id="UP000253606"/>
    </source>
</evidence>
<proteinExistence type="inferred from homology"/>
<dbReference type="CDD" id="cd07817">
    <property type="entry name" value="SRPBCC_8"/>
    <property type="match status" value="1"/>
</dbReference>
<feature type="region of interest" description="Disordered" evidence="2">
    <location>
        <begin position="1"/>
        <end position="27"/>
    </location>
</feature>
<dbReference type="AlphaFoldDB" id="A0A2Z5G6M3"/>
<dbReference type="KEGG" id="abas:ACPOL_5372"/>
<dbReference type="RefSeq" id="WP_114209357.1">
    <property type="nucleotide sequence ID" value="NZ_CP030840.1"/>
</dbReference>
<gene>
    <name evidence="4" type="ORF">ACPOL_5372</name>
</gene>
<organism evidence="4 5">
    <name type="scientific">Acidisarcina polymorpha</name>
    <dbReference type="NCBI Taxonomy" id="2211140"/>
    <lineage>
        <taxon>Bacteria</taxon>
        <taxon>Pseudomonadati</taxon>
        <taxon>Acidobacteriota</taxon>
        <taxon>Terriglobia</taxon>
        <taxon>Terriglobales</taxon>
        <taxon>Acidobacteriaceae</taxon>
        <taxon>Acidisarcina</taxon>
    </lineage>
</organism>
<evidence type="ECO:0000259" key="3">
    <source>
        <dbReference type="Pfam" id="PF03364"/>
    </source>
</evidence>
<dbReference type="InterPro" id="IPR005031">
    <property type="entry name" value="COQ10_START"/>
</dbReference>